<dbReference type="OrthoDB" id="814028at2"/>
<evidence type="ECO:0000313" key="2">
    <source>
        <dbReference type="Proteomes" id="UP000249610"/>
    </source>
</evidence>
<accession>A0A327NXJ0</accession>
<sequence>MKKYHLIGLVTVIAFYSCNDSLSPIDEVPTIAKHVTIDTDSQSLTTRVKRDNTGVMALIDPDLPTGRLLEVASNLPLIMVSQVEAPVYDGKTLKATHVDIDGDYAYVSYNTEGDTYLGAVDIFDITNVYSPVITEQAIFKDSDISSLEYKNGKLYLAAAVNIDVNSDVTSPANLITVSVAGGKFISDFVYTSLPSYVATDVANTNSSTAVTSGNDGVIGLFDASQKSKSSTQMGDLRAVAFGNDKLAVLSGTSGVHILDPNNLSEVINIPLPADVAGAKRTLDIDNGNLYVAEGTNGAGIYKMTDGDLIQKLPIPNNPDDVAASEIVTNAVSVDKNLLFMANGAAGISVSDVADLGGIKSLGVLELEGSSNFLRNEEEFVFIASGHGGLQILKINKSEGSTDPSCAGLPNYNGTAYLNINMFESASFSGSSVLKAVNIGGSLLFCGSLAIEQNLNINSDAIMTVNGTFVFGQYKKNTSLNLASFATLKLQGNTVIYGDLKLQSGSTLEFIGEDSSITVYGSVTVNSGAQIIGKFKDTEGKFK</sequence>
<name>A0A327NXJ0_9BACT</name>
<dbReference type="EMBL" id="QLLK01000019">
    <property type="protein sequence ID" value="RAI84071.1"/>
    <property type="molecule type" value="Genomic_DNA"/>
</dbReference>
<proteinExistence type="predicted"/>
<reference evidence="1 2" key="1">
    <citation type="submission" date="2018-06" db="EMBL/GenBank/DDBJ databases">
        <title>Genomic Encyclopedia of Archaeal and Bacterial Type Strains, Phase II (KMG-II): from individual species to whole genera.</title>
        <authorList>
            <person name="Goeker M."/>
        </authorList>
    </citation>
    <scope>NUCLEOTIDE SEQUENCE [LARGE SCALE GENOMIC DNA]</scope>
    <source>
        <strain evidence="1 2">DSM 23446</strain>
    </source>
</reference>
<dbReference type="AlphaFoldDB" id="A0A327NXJ0"/>
<dbReference type="SUPFAM" id="SSF63825">
    <property type="entry name" value="YWTD domain"/>
    <property type="match status" value="1"/>
</dbReference>
<gene>
    <name evidence="1" type="ORF">LV83_04090</name>
</gene>
<keyword evidence="2" id="KW-1185">Reference proteome</keyword>
<evidence type="ECO:0000313" key="1">
    <source>
        <dbReference type="EMBL" id="RAI84071.1"/>
    </source>
</evidence>
<dbReference type="RefSeq" id="WP_111613392.1">
    <property type="nucleotide sequence ID" value="NZ_QLLK01000019.1"/>
</dbReference>
<dbReference type="Gene3D" id="2.130.10.10">
    <property type="entry name" value="YVTN repeat-like/Quinoprotein amine dehydrogenase"/>
    <property type="match status" value="1"/>
</dbReference>
<dbReference type="Proteomes" id="UP000249610">
    <property type="component" value="Unassembled WGS sequence"/>
</dbReference>
<protein>
    <recommendedName>
        <fullName evidence="3">LVIVD repeat-containing protein</fullName>
    </recommendedName>
</protein>
<organism evidence="1 2">
    <name type="scientific">Algoriphagus yeomjeoni</name>
    <dbReference type="NCBI Taxonomy" id="291403"/>
    <lineage>
        <taxon>Bacteria</taxon>
        <taxon>Pseudomonadati</taxon>
        <taxon>Bacteroidota</taxon>
        <taxon>Cytophagia</taxon>
        <taxon>Cytophagales</taxon>
        <taxon>Cyclobacteriaceae</taxon>
        <taxon>Algoriphagus</taxon>
    </lineage>
</organism>
<dbReference type="PROSITE" id="PS51257">
    <property type="entry name" value="PROKAR_LIPOPROTEIN"/>
    <property type="match status" value="1"/>
</dbReference>
<evidence type="ECO:0008006" key="3">
    <source>
        <dbReference type="Google" id="ProtNLM"/>
    </source>
</evidence>
<dbReference type="InterPro" id="IPR015943">
    <property type="entry name" value="WD40/YVTN_repeat-like_dom_sf"/>
</dbReference>
<comment type="caution">
    <text evidence="1">The sequence shown here is derived from an EMBL/GenBank/DDBJ whole genome shotgun (WGS) entry which is preliminary data.</text>
</comment>